<sequence>MFINVEVVLPTPESLHLCGRSLRAILVVPAASSSEPPPSNAEAVAVAPGAQAENWTIAAEMLTRFRQTDGETALLVTADSALDADSLDARLSVIIPARPDGLLVTGVRAGADLQRIDIALSVAEVMAGREPGTTALVAIMGDNPSGLLAAGSFAGKSTRLRGIGWRAAMLADQMGIDTGQRAQIQTDAISLGRGLTALAATTAGVTALDWLDPNLLATPLSRACADARANGFGALITGNPDHLQDIAAAFR</sequence>
<gene>
    <name evidence="1" type="ORF">RNA01_01670</name>
</gene>
<dbReference type="InterPro" id="IPR040442">
    <property type="entry name" value="Pyrv_kinase-like_dom_sf"/>
</dbReference>
<comment type="caution">
    <text evidence="1">The sequence shown here is derived from an EMBL/GenBank/DDBJ whole genome shotgun (WGS) entry which is preliminary data.</text>
</comment>
<keyword evidence="2" id="KW-1185">Reference proteome</keyword>
<dbReference type="Proteomes" id="UP000321717">
    <property type="component" value="Unassembled WGS sequence"/>
</dbReference>
<dbReference type="SUPFAM" id="SSF51621">
    <property type="entry name" value="Phosphoenolpyruvate/pyruvate domain"/>
    <property type="match status" value="1"/>
</dbReference>
<reference evidence="1 2" key="1">
    <citation type="submission" date="2019-07" db="EMBL/GenBank/DDBJ databases">
        <title>Whole genome shotgun sequence of Rhizobium naphthalenivorans NBRC 107585.</title>
        <authorList>
            <person name="Hosoyama A."/>
            <person name="Uohara A."/>
            <person name="Ohji S."/>
            <person name="Ichikawa N."/>
        </authorList>
    </citation>
    <scope>NUCLEOTIDE SEQUENCE [LARGE SCALE GENOMIC DNA]</scope>
    <source>
        <strain evidence="1 2">NBRC 107585</strain>
    </source>
</reference>
<dbReference type="InterPro" id="IPR015813">
    <property type="entry name" value="Pyrv/PenolPyrv_kinase-like_dom"/>
</dbReference>
<dbReference type="GO" id="GO:0003824">
    <property type="term" value="F:catalytic activity"/>
    <property type="evidence" value="ECO:0007669"/>
    <property type="project" value="InterPro"/>
</dbReference>
<dbReference type="OrthoDB" id="8421875at2"/>
<proteinExistence type="predicted"/>
<dbReference type="EMBL" id="BJZP01000001">
    <property type="protein sequence ID" value="GEO83235.1"/>
    <property type="molecule type" value="Genomic_DNA"/>
</dbReference>
<dbReference type="RefSeq" id="WP_147177970.1">
    <property type="nucleotide sequence ID" value="NZ_BJZP01000001.1"/>
</dbReference>
<organism evidence="1 2">
    <name type="scientific">Ciceribacter naphthalenivorans</name>
    <dbReference type="NCBI Taxonomy" id="1118451"/>
    <lineage>
        <taxon>Bacteria</taxon>
        <taxon>Pseudomonadati</taxon>
        <taxon>Pseudomonadota</taxon>
        <taxon>Alphaproteobacteria</taxon>
        <taxon>Hyphomicrobiales</taxon>
        <taxon>Rhizobiaceae</taxon>
        <taxon>Ciceribacter</taxon>
    </lineage>
</organism>
<evidence type="ECO:0008006" key="3">
    <source>
        <dbReference type="Google" id="ProtNLM"/>
    </source>
</evidence>
<dbReference type="AlphaFoldDB" id="A0A512HCR1"/>
<protein>
    <recommendedName>
        <fullName evidence="3">HpcH/HpaI aldolase/citrate lyase domain-containing protein</fullName>
    </recommendedName>
</protein>
<dbReference type="Gene3D" id="3.20.20.60">
    <property type="entry name" value="Phosphoenolpyruvate-binding domains"/>
    <property type="match status" value="1"/>
</dbReference>
<evidence type="ECO:0000313" key="1">
    <source>
        <dbReference type="EMBL" id="GEO83235.1"/>
    </source>
</evidence>
<accession>A0A512HCR1</accession>
<name>A0A512HCR1_9HYPH</name>
<evidence type="ECO:0000313" key="2">
    <source>
        <dbReference type="Proteomes" id="UP000321717"/>
    </source>
</evidence>